<dbReference type="SUPFAM" id="SSF52096">
    <property type="entry name" value="ClpP/crotonase"/>
    <property type="match status" value="2"/>
</dbReference>
<dbReference type="PANTHER" id="PTHR33209">
    <property type="entry name" value="PROTEASE 4"/>
    <property type="match status" value="1"/>
</dbReference>
<dbReference type="GO" id="GO:0016787">
    <property type="term" value="F:hydrolase activity"/>
    <property type="evidence" value="ECO:0007669"/>
    <property type="project" value="UniProtKB-KW"/>
</dbReference>
<dbReference type="Gene3D" id="6.20.330.10">
    <property type="match status" value="1"/>
</dbReference>
<dbReference type="InterPro" id="IPR002142">
    <property type="entry name" value="Peptidase_S49"/>
</dbReference>
<dbReference type="PANTHER" id="PTHR33209:SF1">
    <property type="entry name" value="PEPTIDASE S49 DOMAIN-CONTAINING PROTEIN"/>
    <property type="match status" value="1"/>
</dbReference>
<dbReference type="InterPro" id="IPR004634">
    <property type="entry name" value="Pept_S49_pIV"/>
</dbReference>
<keyword evidence="9" id="KW-1185">Reference proteome</keyword>
<dbReference type="InterPro" id="IPR004635">
    <property type="entry name" value="Pept_S49_SppA"/>
</dbReference>
<reference evidence="9" key="1">
    <citation type="journal article" date="2019" name="Int. J. Syst. Evol. Microbiol.">
        <title>The Global Catalogue of Microorganisms (GCM) 10K type strain sequencing project: providing services to taxonomists for standard genome sequencing and annotation.</title>
        <authorList>
            <consortium name="The Broad Institute Genomics Platform"/>
            <consortium name="The Broad Institute Genome Sequencing Center for Infectious Disease"/>
            <person name="Wu L."/>
            <person name="Ma J."/>
        </authorList>
    </citation>
    <scope>NUCLEOTIDE SEQUENCE [LARGE SCALE GENOMIC DNA]</scope>
    <source>
        <strain evidence="9">CGMCC 4.7466</strain>
    </source>
</reference>
<evidence type="ECO:0000256" key="6">
    <source>
        <dbReference type="ARBA" id="ARBA00023136"/>
    </source>
</evidence>
<keyword evidence="3" id="KW-0645">Protease</keyword>
<dbReference type="CDD" id="cd07023">
    <property type="entry name" value="S49_Sppa_N_C"/>
    <property type="match status" value="1"/>
</dbReference>
<proteinExistence type="inferred from homology"/>
<dbReference type="Pfam" id="PF01343">
    <property type="entry name" value="Peptidase_S49"/>
    <property type="match status" value="2"/>
</dbReference>
<organism evidence="8 9">
    <name type="scientific">Negadavirga shengliensis</name>
    <dbReference type="NCBI Taxonomy" id="1389218"/>
    <lineage>
        <taxon>Bacteria</taxon>
        <taxon>Pseudomonadati</taxon>
        <taxon>Bacteroidota</taxon>
        <taxon>Cytophagia</taxon>
        <taxon>Cytophagales</taxon>
        <taxon>Cyclobacteriaceae</taxon>
        <taxon>Negadavirga</taxon>
    </lineage>
</organism>
<accession>A0ABV9SYF3</accession>
<comment type="similarity">
    <text evidence="2">Belongs to the peptidase S49 family.</text>
</comment>
<evidence type="ECO:0000259" key="7">
    <source>
        <dbReference type="Pfam" id="PF01343"/>
    </source>
</evidence>
<gene>
    <name evidence="8" type="primary">sppA</name>
    <name evidence="8" type="ORF">ACFPFU_06155</name>
</gene>
<evidence type="ECO:0000256" key="1">
    <source>
        <dbReference type="ARBA" id="ARBA00004370"/>
    </source>
</evidence>
<evidence type="ECO:0000313" key="8">
    <source>
        <dbReference type="EMBL" id="MFC4871262.1"/>
    </source>
</evidence>
<dbReference type="InterPro" id="IPR047217">
    <property type="entry name" value="S49_SppA_67K_type_N"/>
</dbReference>
<dbReference type="RefSeq" id="WP_377062574.1">
    <property type="nucleotide sequence ID" value="NZ_JBHSJJ010000003.1"/>
</dbReference>
<evidence type="ECO:0000256" key="5">
    <source>
        <dbReference type="ARBA" id="ARBA00022825"/>
    </source>
</evidence>
<dbReference type="InterPro" id="IPR029045">
    <property type="entry name" value="ClpP/crotonase-like_dom_sf"/>
</dbReference>
<dbReference type="Gene3D" id="3.90.226.10">
    <property type="entry name" value="2-enoyl-CoA Hydratase, Chain A, domain 1"/>
    <property type="match status" value="3"/>
</dbReference>
<dbReference type="EMBL" id="JBHSJJ010000003">
    <property type="protein sequence ID" value="MFC4871262.1"/>
    <property type="molecule type" value="Genomic_DNA"/>
</dbReference>
<evidence type="ECO:0000256" key="2">
    <source>
        <dbReference type="ARBA" id="ARBA00008683"/>
    </source>
</evidence>
<keyword evidence="5" id="KW-0720">Serine protease</keyword>
<evidence type="ECO:0000313" key="9">
    <source>
        <dbReference type="Proteomes" id="UP001595818"/>
    </source>
</evidence>
<dbReference type="InterPro" id="IPR047272">
    <property type="entry name" value="S49_SppA_C"/>
</dbReference>
<feature type="domain" description="Peptidase S49" evidence="7">
    <location>
        <begin position="123"/>
        <end position="276"/>
    </location>
</feature>
<keyword evidence="4 8" id="KW-0378">Hydrolase</keyword>
<sequence>MKFLSNVLAVIVGLLIFWVLAFFFIAGLIAIGSADDKIKISENTVLHLKLNNVNVVERTPDDDLDFSSISSFAGISSVGLNQILKAIDTAKDNDNIKGIYLESGTVLAGQSHIVEIRSALKRFQEAGKFIVSYSEYYTEAGYFLCSVADEIYMNPLGELEFNGFASEAVFVKGLLEKIEVEPVIFRVGEFKSAIEPFILDKMSEENRIQTAEFLTEMNEVMVESISESRDIPASELKNINDQMLIRTSQDALDHGLIDNLWYDDQVKDRLREKLGLEEDDDIKSINITRINKTATSKNRLSRNRIAVVVADGNIISGQSEEEISSEYFLKEIRKARKNKDVKAIVMRINSPGGSILASEVIWRELSEAQKEKPLIASMSNLAASGGYYIAVPADTIVAQPNTITGSIGIFGLWFNAQGLLNNKLGITTDVVKTGQYSDFLTPTRKITEGERAIMQRKVEEGYETFIKRVSDSRGMSKDEVIAVAGGRVWTGTRAKENGLVDILGNLDDAIQIAAVKAGVEEDFRTVYYPEQKSFLERLISEFTKDVQATYARIKFGQSYELFKSLERLKKLEGVMAIMPFEIEIK</sequence>
<evidence type="ECO:0000256" key="3">
    <source>
        <dbReference type="ARBA" id="ARBA00022670"/>
    </source>
</evidence>
<dbReference type="NCBIfam" id="TIGR00706">
    <property type="entry name" value="SppA_dom"/>
    <property type="match status" value="1"/>
</dbReference>
<feature type="domain" description="Peptidase S49" evidence="7">
    <location>
        <begin position="368"/>
        <end position="519"/>
    </location>
</feature>
<comment type="caution">
    <text evidence="8">The sequence shown here is derived from an EMBL/GenBank/DDBJ whole genome shotgun (WGS) entry which is preliminary data.</text>
</comment>
<name>A0ABV9SYF3_9BACT</name>
<dbReference type="NCBIfam" id="TIGR00705">
    <property type="entry name" value="SppA_67K"/>
    <property type="match status" value="1"/>
</dbReference>
<dbReference type="EC" id="3.4.21.-" evidence="8"/>
<keyword evidence="6" id="KW-0472">Membrane</keyword>
<dbReference type="CDD" id="cd07018">
    <property type="entry name" value="S49_SppA_67K_type"/>
    <property type="match status" value="1"/>
</dbReference>
<evidence type="ECO:0000256" key="4">
    <source>
        <dbReference type="ARBA" id="ARBA00022801"/>
    </source>
</evidence>
<protein>
    <submittedName>
        <fullName evidence="8">Signal peptide peptidase SppA</fullName>
        <ecNumber evidence="8">3.4.21.-</ecNumber>
    </submittedName>
</protein>
<dbReference type="Proteomes" id="UP001595818">
    <property type="component" value="Unassembled WGS sequence"/>
</dbReference>
<comment type="subcellular location">
    <subcellularLocation>
        <location evidence="1">Membrane</location>
    </subcellularLocation>
</comment>
<dbReference type="PIRSF" id="PIRSF001217">
    <property type="entry name" value="Protease_4_SppA"/>
    <property type="match status" value="1"/>
</dbReference>